<dbReference type="InterPro" id="IPR046455">
    <property type="entry name" value="Sec7/BIG1-like_C"/>
</dbReference>
<dbReference type="FunFam" id="1.10.1000.11:FF:000003">
    <property type="entry name" value="Brefeldin A-inhibited guanine nucleotide-exchange protein 1"/>
    <property type="match status" value="1"/>
</dbReference>
<comment type="subcellular location">
    <subcellularLocation>
        <location evidence="2">Cytoplasmic vesicle</location>
        <location evidence="2">COPI-coated vesicle membrane</location>
    </subcellularLocation>
</comment>
<dbReference type="SMART" id="SM00222">
    <property type="entry name" value="Sec7"/>
    <property type="match status" value="1"/>
</dbReference>
<dbReference type="Pfam" id="PF20252">
    <property type="entry name" value="BIG2_C"/>
    <property type="match status" value="1"/>
</dbReference>
<dbReference type="InterPro" id="IPR035999">
    <property type="entry name" value="Sec7_dom_sf"/>
</dbReference>
<dbReference type="Pfam" id="PF09324">
    <property type="entry name" value="Sec7-like_HDS"/>
    <property type="match status" value="1"/>
</dbReference>
<dbReference type="Proteomes" id="UP000193642">
    <property type="component" value="Unassembled WGS sequence"/>
</dbReference>
<dbReference type="PROSITE" id="PS50190">
    <property type="entry name" value="SEC7"/>
    <property type="match status" value="1"/>
</dbReference>
<dbReference type="PANTHER" id="PTHR10663">
    <property type="entry name" value="GUANYL-NUCLEOTIDE EXCHANGE FACTOR"/>
    <property type="match status" value="1"/>
</dbReference>
<dbReference type="SUPFAM" id="SSF48425">
    <property type="entry name" value="Sec7 domain"/>
    <property type="match status" value="1"/>
</dbReference>
<dbReference type="FunFam" id="1.10.220.20:FF:000002">
    <property type="entry name" value="Brefeldin A-inhibited guanine nucleotide-exchange protein 1"/>
    <property type="match status" value="1"/>
</dbReference>
<gene>
    <name evidence="5" type="ORF">BCR33DRAFT_720841</name>
</gene>
<feature type="region of interest" description="Disordered" evidence="3">
    <location>
        <begin position="1317"/>
        <end position="1339"/>
    </location>
</feature>
<evidence type="ECO:0000256" key="3">
    <source>
        <dbReference type="SAM" id="MobiDB-lite"/>
    </source>
</evidence>
<feature type="compositionally biased region" description="Polar residues" evidence="3">
    <location>
        <begin position="141"/>
        <end position="152"/>
    </location>
</feature>
<evidence type="ECO:0000259" key="4">
    <source>
        <dbReference type="PROSITE" id="PS50190"/>
    </source>
</evidence>
<feature type="compositionally biased region" description="Acidic residues" evidence="3">
    <location>
        <begin position="121"/>
        <end position="132"/>
    </location>
</feature>
<comment type="caution">
    <text evidence="5">The sequence shown here is derived from an EMBL/GenBank/DDBJ whole genome shotgun (WGS) entry which is preliminary data.</text>
</comment>
<dbReference type="Gene3D" id="1.10.220.20">
    <property type="match status" value="1"/>
</dbReference>
<dbReference type="InterPro" id="IPR032691">
    <property type="entry name" value="Mon2/Sec7/BIG1-like_HUS"/>
</dbReference>
<evidence type="ECO:0000256" key="1">
    <source>
        <dbReference type="ARBA" id="ARBA00022490"/>
    </source>
</evidence>
<feature type="compositionally biased region" description="Low complexity" evidence="3">
    <location>
        <begin position="1317"/>
        <end position="1328"/>
    </location>
</feature>
<accession>A0A1Y2BTQ2</accession>
<dbReference type="InterPro" id="IPR016024">
    <property type="entry name" value="ARM-type_fold"/>
</dbReference>
<organism evidence="5 6">
    <name type="scientific">Rhizoclosmatium globosum</name>
    <dbReference type="NCBI Taxonomy" id="329046"/>
    <lineage>
        <taxon>Eukaryota</taxon>
        <taxon>Fungi</taxon>
        <taxon>Fungi incertae sedis</taxon>
        <taxon>Chytridiomycota</taxon>
        <taxon>Chytridiomycota incertae sedis</taxon>
        <taxon>Chytridiomycetes</taxon>
        <taxon>Chytridiales</taxon>
        <taxon>Chytriomycetaceae</taxon>
        <taxon>Rhizoclosmatium</taxon>
    </lineage>
</organism>
<proteinExistence type="predicted"/>
<name>A0A1Y2BTQ2_9FUNG</name>
<reference evidence="5 6" key="1">
    <citation type="submission" date="2016-07" db="EMBL/GenBank/DDBJ databases">
        <title>Pervasive Adenine N6-methylation of Active Genes in Fungi.</title>
        <authorList>
            <consortium name="DOE Joint Genome Institute"/>
            <person name="Mondo S.J."/>
            <person name="Dannebaum R.O."/>
            <person name="Kuo R.C."/>
            <person name="Labutti K."/>
            <person name="Haridas S."/>
            <person name="Kuo A."/>
            <person name="Salamov A."/>
            <person name="Ahrendt S.R."/>
            <person name="Lipzen A."/>
            <person name="Sullivan W."/>
            <person name="Andreopoulos W.B."/>
            <person name="Clum A."/>
            <person name="Lindquist E."/>
            <person name="Daum C."/>
            <person name="Ramamoorthy G.K."/>
            <person name="Gryganskyi A."/>
            <person name="Culley D."/>
            <person name="Magnuson J.K."/>
            <person name="James T.Y."/>
            <person name="O'Malley M.A."/>
            <person name="Stajich J.E."/>
            <person name="Spatafora J.W."/>
            <person name="Visel A."/>
            <person name="Grigoriev I.V."/>
        </authorList>
    </citation>
    <scope>NUCLEOTIDE SEQUENCE [LARGE SCALE GENOMIC DNA]</scope>
    <source>
        <strain evidence="5 6">JEL800</strain>
    </source>
</reference>
<dbReference type="InterPro" id="IPR023394">
    <property type="entry name" value="Sec7_C_sf"/>
</dbReference>
<dbReference type="GO" id="GO:0005085">
    <property type="term" value="F:guanyl-nucleotide exchange factor activity"/>
    <property type="evidence" value="ECO:0007669"/>
    <property type="project" value="InterPro"/>
</dbReference>
<dbReference type="SUPFAM" id="SSF48371">
    <property type="entry name" value="ARM repeat"/>
    <property type="match status" value="1"/>
</dbReference>
<keyword evidence="1" id="KW-0963">Cytoplasm</keyword>
<keyword evidence="6" id="KW-1185">Reference proteome</keyword>
<feature type="region of interest" description="Disordered" evidence="3">
    <location>
        <begin position="121"/>
        <end position="152"/>
    </location>
</feature>
<evidence type="ECO:0000313" key="6">
    <source>
        <dbReference type="Proteomes" id="UP000193642"/>
    </source>
</evidence>
<dbReference type="Pfam" id="PF12783">
    <property type="entry name" value="Sec7-like_HUS"/>
    <property type="match status" value="1"/>
</dbReference>
<dbReference type="GO" id="GO:0030663">
    <property type="term" value="C:COPI-coated vesicle membrane"/>
    <property type="evidence" value="ECO:0007669"/>
    <property type="project" value="UniProtKB-SubCell"/>
</dbReference>
<protein>
    <submittedName>
        <fullName evidence="5">Sec7-domain-containing protein</fullName>
    </submittedName>
</protein>
<dbReference type="PANTHER" id="PTHR10663:SF375">
    <property type="entry name" value="LD29171P"/>
    <property type="match status" value="1"/>
</dbReference>
<dbReference type="Pfam" id="PF01369">
    <property type="entry name" value="Sec7"/>
    <property type="match status" value="1"/>
</dbReference>
<feature type="domain" description="SEC7" evidence="4">
    <location>
        <begin position="681"/>
        <end position="869"/>
    </location>
</feature>
<dbReference type="Gene3D" id="1.10.1000.11">
    <property type="entry name" value="Arf Nucleotide-binding Site Opener,domain 2"/>
    <property type="match status" value="1"/>
</dbReference>
<evidence type="ECO:0000256" key="2">
    <source>
        <dbReference type="ARBA" id="ARBA00060451"/>
    </source>
</evidence>
<dbReference type="InterPro" id="IPR015403">
    <property type="entry name" value="Mon2/Sec7/BIG1-like_HDS"/>
</dbReference>
<evidence type="ECO:0000313" key="5">
    <source>
        <dbReference type="EMBL" id="ORY38126.1"/>
    </source>
</evidence>
<dbReference type="EMBL" id="MCGO01000045">
    <property type="protein sequence ID" value="ORY38126.1"/>
    <property type="molecule type" value="Genomic_DNA"/>
</dbReference>
<dbReference type="GO" id="GO:0032012">
    <property type="term" value="P:regulation of ARF protein signal transduction"/>
    <property type="evidence" value="ECO:0007669"/>
    <property type="project" value="InterPro"/>
</dbReference>
<dbReference type="OrthoDB" id="18431at2759"/>
<sequence length="1762" mass="194697">MEVPAPASPGTPGTGPSPHVFLRIALDQIGATPEAKKVGGLLDAVTAAKGVLVTLEGKPLSFETAKVAEAQASRLFLPLKICCVGKVGSLAAVAVDCLGKTLQYNYWTPFLEAIGAEEEEDAIELKEDESEDASAFALAQPQPTSGSETEQNKAPNLLSQIVNAICDAPGAATTDSSAEDKVHLQVVKALGAAVLAGQSTAASTTTTQTHSRAPSFFFDANDADQVRQLKQRTVHGQVLLRALRTTFNVFLLSRSPATQIVAQAALTQMIQSIFGRVPKGFALLGSASLIADSESSEEDATQQLQQLYPNGTTMPDVDAATLAVFDTNVKDCFLVFRALCKVGMKPLPNTEGIDLKSVAMRSKLLSLHLLHTIMCSHLHIFYLNTPFVFSWEVISTLPDPSTNPHVDISTPTLFIHAVKPYLMLTTTRNAVSIVPQVFDVSMELFGQTLLHLRVFLKSEIAVLVSEILLPILESKSTLITFHQRTSLLKILTSILTSESGGGKEGRLLVDMYLNYDCDPETTSTRENLWERFVTLLSRVITTPGKSDPQSSPSTAHTQQLAAATANTIGATKNTVIRPMTTQALTSYTKEQLRELYSTSGDFGELRKRGVEVLVRGVLGPVVSWGWDKWVKDTEEGRETARDVVASTEVLSNGVGEEGGSTASLLLSPVSWNALASDDPLQFEELRLRKQTLLEGIKKFNEKPKKGIQYLLENRAIASRTPTDIASFLLTTEGLDKNMIGEFLGEGNDENIAIMHAFVDLQDFTSVPFVAALRSFLQHFRLPGEAQKIDRFMLKFAERYLQGNPGQFSSADTAYVLSYSVIMLNTDQHNPQVKKRMTKADFLKNNRGIDGDQDLPVDFMEGIFDEIRNNEIVLKDEQPATDAATAAAANIPANQRFEKAAANMAQKTEERLKARKSVVPNASNGGSQDDLIVSNFPGNSGTFYTATHYEHVKSMFEIVWMSVFTALRFKHAITIACMFDMDLERKAFLSTLNKFAQLSGTGEVKAKNLEAVRVLLEVSRSLGGRLGDGWMEIVLCISDLEKMNTGEDGSPVTNGRASVEKARASNGHGRRANLTSSVKLSGPAIVGFVKALCAVSWDEITSSENSQHPRMYCLQRLLWAILGQHFNQVAAHKNSQVSFFALDKLRQLAIKFLELDELQSFKFQRDFLKPFEYVLGNSRDPKMKDMALTCLQQMIQGKSKAIKSGWKTMFATFARAARDDNEQVVSLAFDMIKMIFKSHFDEIISNGAFPDFVTCLVAFCKNNRFAKTGLHSVELLKQTVPRIFDMLKTTSGSKVLESTAPKTKAELLSVTTQIMNSSNSSANLPLPNHNNEKTDDSADTPEETSFRYIFPVLFGFHEVIMSCDLEVRARGLGYLFDLLKIHGTEFSHDSWEVIAKGAEHKKMDEREDLTVWLSTTLIQALRQMVDLFTYHFEILRFGIDGFFDILVACMTQENETLARIGSTCLHQFIENNLDKFDEKLWDRICQTFQSLFSITTPNLLFFDYHEQVPEAPSGVMAPPEAQVPVEEVDRDVGSESMAQHMQSVTSLTGTSATTNEVIFIKGVPQLEGRPKPVPEDFQGIILKCVLHLLVVQTLHEILTTSVNKSSANITEASNMDERIYRAFHYRFAEAMGFMKQLPNLLKQECASVIAYISILFKMVMDTQADRQQSRGEVAGLLIPLCHQVLHNFNTMEPGIKNRNVNAWKPVEYLPRLFEETTGILLQPELDLEIRIALHAFVIRCGSLFGVVGNQEVVPSVVGGQAEL</sequence>
<dbReference type="CDD" id="cd00171">
    <property type="entry name" value="Sec7"/>
    <property type="match status" value="1"/>
</dbReference>
<dbReference type="STRING" id="329046.A0A1Y2BTQ2"/>
<dbReference type="InterPro" id="IPR000904">
    <property type="entry name" value="Sec7_dom"/>
</dbReference>